<dbReference type="EMBL" id="CP001819">
    <property type="protein sequence ID" value="ACZ20056.1"/>
    <property type="molecule type" value="Genomic_DNA"/>
</dbReference>
<evidence type="ECO:0000313" key="2">
    <source>
        <dbReference type="EMBL" id="ACZ20056.1"/>
    </source>
</evidence>
<gene>
    <name evidence="2" type="ordered locus">Sked_00830</name>
</gene>
<dbReference type="HOGENOM" id="CLU_113262_0_0_11"/>
<dbReference type="InterPro" id="IPR038078">
    <property type="entry name" value="PhoU-like_sf"/>
</dbReference>
<dbReference type="STRING" id="446469.Sked_00830"/>
<evidence type="ECO:0000256" key="1">
    <source>
        <dbReference type="ARBA" id="ARBA00008591"/>
    </source>
</evidence>
<sequence length="157" mass="17572">MAEVEHAGDDWREQVVESLARALTSYLDREDFFTFSRAVDDVLDNLRDFVREVDLYDVTPGEDWIAVLEQIREGVLALSDATGSLRDDVRGVSLAALTAKKVPVRLHYQLAMARLLAEPLDDSTLRRREALRRLDIVGIRLSEAADHLAAAAVKRGV</sequence>
<dbReference type="Proteomes" id="UP000000322">
    <property type="component" value="Chromosome"/>
</dbReference>
<proteinExistence type="inferred from homology"/>
<protein>
    <submittedName>
        <fullName evidence="2">Uncharacterized protein</fullName>
    </submittedName>
</protein>
<name>D1BI82_SANKS</name>
<evidence type="ECO:0000313" key="3">
    <source>
        <dbReference type="Proteomes" id="UP000000322"/>
    </source>
</evidence>
<dbReference type="eggNOG" id="COG1392">
    <property type="taxonomic scope" value="Bacteria"/>
</dbReference>
<organism evidence="2 3">
    <name type="scientific">Sanguibacter keddieii (strain ATCC 51767 / DSM 10542 / NCFB 3025 / ST-74)</name>
    <dbReference type="NCBI Taxonomy" id="446469"/>
    <lineage>
        <taxon>Bacteria</taxon>
        <taxon>Bacillati</taxon>
        <taxon>Actinomycetota</taxon>
        <taxon>Actinomycetes</taxon>
        <taxon>Micrococcales</taxon>
        <taxon>Sanguibacteraceae</taxon>
        <taxon>Sanguibacter</taxon>
    </lineage>
</organism>
<reference evidence="2 3" key="1">
    <citation type="journal article" date="2009" name="Stand. Genomic Sci.">
        <title>Complete genome sequence of Sanguibacter keddieii type strain (ST-74).</title>
        <authorList>
            <person name="Ivanova N."/>
            <person name="Sikorski J."/>
            <person name="Sims D."/>
            <person name="Brettin T."/>
            <person name="Detter J.C."/>
            <person name="Han C."/>
            <person name="Lapidus A."/>
            <person name="Copeland A."/>
            <person name="Glavina Del Rio T."/>
            <person name="Nolan M."/>
            <person name="Chen F."/>
            <person name="Lucas S."/>
            <person name="Tice H."/>
            <person name="Cheng J.F."/>
            <person name="Bruce D."/>
            <person name="Goodwin L."/>
            <person name="Pitluck S."/>
            <person name="Pati A."/>
            <person name="Mavromatis K."/>
            <person name="Chen A."/>
            <person name="Palaniappan K."/>
            <person name="D'haeseleer P."/>
            <person name="Chain P."/>
            <person name="Bristow J."/>
            <person name="Eisen J.A."/>
            <person name="Markowitz V."/>
            <person name="Hugenholtz P."/>
            <person name="Goker M."/>
            <person name="Pukall R."/>
            <person name="Klenk H.P."/>
            <person name="Kyrpides N.C."/>
        </authorList>
    </citation>
    <scope>NUCLEOTIDE SEQUENCE [LARGE SCALE GENOMIC DNA]</scope>
    <source>
        <strain evidence="3">ATCC 51767 / DSM 10542 / NCFB 3025 / ST-74</strain>
    </source>
</reference>
<dbReference type="AlphaFoldDB" id="D1BI82"/>
<dbReference type="Pfam" id="PF01865">
    <property type="entry name" value="PhoU_div"/>
    <property type="match status" value="1"/>
</dbReference>
<keyword evidence="3" id="KW-1185">Reference proteome</keyword>
<dbReference type="InterPro" id="IPR018445">
    <property type="entry name" value="Put_Phosphate_transp_reg"/>
</dbReference>
<dbReference type="KEGG" id="ske:Sked_00830"/>
<accession>D1BI82</accession>
<comment type="similarity">
    <text evidence="1">Belongs to the UPF0111 family.</text>
</comment>
<dbReference type="Gene3D" id="1.20.58.220">
    <property type="entry name" value="Phosphate transport system protein phou homolog 2, domain 2"/>
    <property type="match status" value="1"/>
</dbReference>